<dbReference type="Proteomes" id="UP000318102">
    <property type="component" value="Unassembled WGS sequence"/>
</dbReference>
<dbReference type="EMBL" id="VNJK01000001">
    <property type="protein sequence ID" value="TVX94120.1"/>
    <property type="molecule type" value="Genomic_DNA"/>
</dbReference>
<dbReference type="SUPFAM" id="SSF55383">
    <property type="entry name" value="Copper amine oxidase, domain N"/>
    <property type="match status" value="1"/>
</dbReference>
<proteinExistence type="predicted"/>
<evidence type="ECO:0000313" key="4">
    <source>
        <dbReference type="Proteomes" id="UP000318102"/>
    </source>
</evidence>
<name>A0A559J2L1_9BACL</name>
<dbReference type="RefSeq" id="WP_144991235.1">
    <property type="nucleotide sequence ID" value="NZ_VNJK01000001.1"/>
</dbReference>
<organism evidence="3 4">
    <name type="scientific">Paenibacillus agilis</name>
    <dbReference type="NCBI Taxonomy" id="3020863"/>
    <lineage>
        <taxon>Bacteria</taxon>
        <taxon>Bacillati</taxon>
        <taxon>Bacillota</taxon>
        <taxon>Bacilli</taxon>
        <taxon>Bacillales</taxon>
        <taxon>Paenibacillaceae</taxon>
        <taxon>Paenibacillus</taxon>
    </lineage>
</organism>
<keyword evidence="1" id="KW-0732">Signal</keyword>
<feature type="chain" id="PRO_5039094455" evidence="1">
    <location>
        <begin position="23"/>
        <end position="271"/>
    </location>
</feature>
<feature type="signal peptide" evidence="1">
    <location>
        <begin position="1"/>
        <end position="22"/>
    </location>
</feature>
<evidence type="ECO:0000256" key="1">
    <source>
        <dbReference type="SAM" id="SignalP"/>
    </source>
</evidence>
<dbReference type="Gene3D" id="3.30.457.10">
    <property type="entry name" value="Copper amine oxidase-like, N-terminal domain"/>
    <property type="match status" value="1"/>
</dbReference>
<accession>A0A559J2L1</accession>
<gene>
    <name evidence="3" type="ORF">FPZ44_14305</name>
</gene>
<protein>
    <submittedName>
        <fullName evidence="3">Copper amine oxidase N-terminal domain-containing protein</fullName>
    </submittedName>
</protein>
<dbReference type="InterPro" id="IPR036582">
    <property type="entry name" value="Mao_N_sf"/>
</dbReference>
<dbReference type="Pfam" id="PF07833">
    <property type="entry name" value="Cu_amine_oxidN1"/>
    <property type="match status" value="1"/>
</dbReference>
<sequence length="271" mass="30713">MRRQFKFLICLSLLCTIFYSNIGTTSVNAAQHPKTQSIHLKINKYFILYSQPYPPFIDNKYRLLIPLRSIQGLMGGTVTYDETTKKAVVKWLDREFELVIGSTQAKVNGVPIQMDTVPILKDGAMFLPMRLFLEHTDVSYKWDQKKQLLHITDERAEKGLPFEYFAGFDPWAELGKDAFDLLSYKLIPRKSGWAISIKAKNITGQKIPAGKADIHPLVSYVPPGGFSSDAYSRPSYPKPPALDKDAVIEITRNIGDIKRAEYIISVGRQIP</sequence>
<dbReference type="InterPro" id="IPR012854">
    <property type="entry name" value="Cu_amine_oxidase-like_N"/>
</dbReference>
<comment type="caution">
    <text evidence="3">The sequence shown here is derived from an EMBL/GenBank/DDBJ whole genome shotgun (WGS) entry which is preliminary data.</text>
</comment>
<dbReference type="AlphaFoldDB" id="A0A559J2L1"/>
<feature type="domain" description="Copper amine oxidase-like N-terminal" evidence="2">
    <location>
        <begin position="53"/>
        <end position="150"/>
    </location>
</feature>
<evidence type="ECO:0000313" key="3">
    <source>
        <dbReference type="EMBL" id="TVX94120.1"/>
    </source>
</evidence>
<dbReference type="OrthoDB" id="2649379at2"/>
<evidence type="ECO:0000259" key="2">
    <source>
        <dbReference type="Pfam" id="PF07833"/>
    </source>
</evidence>
<keyword evidence="4" id="KW-1185">Reference proteome</keyword>
<reference evidence="3 4" key="1">
    <citation type="submission" date="2019-07" db="EMBL/GenBank/DDBJ databases">
        <authorList>
            <person name="Kim J."/>
        </authorList>
    </citation>
    <scope>NUCLEOTIDE SEQUENCE [LARGE SCALE GENOMIC DNA]</scope>
    <source>
        <strain evidence="3 4">N4</strain>
    </source>
</reference>